<evidence type="ECO:0000256" key="1">
    <source>
        <dbReference type="ARBA" id="ARBA00010088"/>
    </source>
</evidence>
<feature type="region of interest" description="Disordered" evidence="4">
    <location>
        <begin position="382"/>
        <end position="409"/>
    </location>
</feature>
<dbReference type="InterPro" id="IPR010497">
    <property type="entry name" value="Epoxide_hydro_N"/>
</dbReference>
<evidence type="ECO:0000256" key="2">
    <source>
        <dbReference type="ARBA" id="ARBA00022797"/>
    </source>
</evidence>
<reference evidence="6 7" key="1">
    <citation type="submission" date="2023-12" db="EMBL/GenBank/DDBJ databases">
        <title>Streptomyces sp. V4-01.</title>
        <authorList>
            <person name="Somphong A."/>
            <person name="Phongsopitanun W."/>
        </authorList>
    </citation>
    <scope>NUCLEOTIDE SEQUENCE [LARGE SCALE GENOMIC DNA]</scope>
    <source>
        <strain evidence="6 7">V4-01</strain>
    </source>
</reference>
<dbReference type="PRINTS" id="PR00412">
    <property type="entry name" value="EPOXHYDRLASE"/>
</dbReference>
<keyword evidence="3 6" id="KW-0378">Hydrolase</keyword>
<dbReference type="EMBL" id="JAZEWV010000006">
    <property type="protein sequence ID" value="MEE4542466.1"/>
    <property type="molecule type" value="Genomic_DNA"/>
</dbReference>
<dbReference type="PANTHER" id="PTHR21661:SF35">
    <property type="entry name" value="EPOXIDE HYDROLASE"/>
    <property type="match status" value="1"/>
</dbReference>
<organism evidence="6 7">
    <name type="scientific">Actinacidiphila polyblastidii</name>
    <dbReference type="NCBI Taxonomy" id="3110430"/>
    <lineage>
        <taxon>Bacteria</taxon>
        <taxon>Bacillati</taxon>
        <taxon>Actinomycetota</taxon>
        <taxon>Actinomycetes</taxon>
        <taxon>Kitasatosporales</taxon>
        <taxon>Streptomycetaceae</taxon>
        <taxon>Actinacidiphila</taxon>
    </lineage>
</organism>
<name>A0ABU7P9H8_9ACTN</name>
<evidence type="ECO:0000256" key="4">
    <source>
        <dbReference type="SAM" id="MobiDB-lite"/>
    </source>
</evidence>
<evidence type="ECO:0000313" key="7">
    <source>
        <dbReference type="Proteomes" id="UP001344658"/>
    </source>
</evidence>
<comment type="similarity">
    <text evidence="1">Belongs to the peptidase S33 family.</text>
</comment>
<dbReference type="PANTHER" id="PTHR21661">
    <property type="entry name" value="EPOXIDE HYDROLASE 1-RELATED"/>
    <property type="match status" value="1"/>
</dbReference>
<accession>A0ABU7P9H8</accession>
<evidence type="ECO:0000256" key="3">
    <source>
        <dbReference type="ARBA" id="ARBA00022801"/>
    </source>
</evidence>
<evidence type="ECO:0000313" key="6">
    <source>
        <dbReference type="EMBL" id="MEE4542466.1"/>
    </source>
</evidence>
<dbReference type="GO" id="GO:0016787">
    <property type="term" value="F:hydrolase activity"/>
    <property type="evidence" value="ECO:0007669"/>
    <property type="project" value="UniProtKB-KW"/>
</dbReference>
<dbReference type="PIRSF" id="PIRSF001112">
    <property type="entry name" value="Epoxide_hydrolase"/>
    <property type="match status" value="1"/>
</dbReference>
<feature type="domain" description="Epoxide hydrolase N-terminal" evidence="5">
    <location>
        <begin position="1"/>
        <end position="106"/>
    </location>
</feature>
<keyword evidence="7" id="KW-1185">Reference proteome</keyword>
<dbReference type="InterPro" id="IPR029058">
    <property type="entry name" value="AB_hydrolase_fold"/>
</dbReference>
<protein>
    <submittedName>
        <fullName evidence="6">Epoxide hydrolase family protein</fullName>
    </submittedName>
</protein>
<keyword evidence="2" id="KW-0058">Aromatic hydrocarbons catabolism</keyword>
<dbReference type="SUPFAM" id="SSF53474">
    <property type="entry name" value="alpha/beta-Hydrolases"/>
    <property type="match status" value="1"/>
</dbReference>
<evidence type="ECO:0000259" key="5">
    <source>
        <dbReference type="Pfam" id="PF06441"/>
    </source>
</evidence>
<dbReference type="RefSeq" id="WP_330794395.1">
    <property type="nucleotide sequence ID" value="NZ_JAZEWV010000006.1"/>
</dbReference>
<dbReference type="InterPro" id="IPR016292">
    <property type="entry name" value="Epoxide_hydrolase"/>
</dbReference>
<dbReference type="InterPro" id="IPR000639">
    <property type="entry name" value="Epox_hydrolase-like"/>
</dbReference>
<dbReference type="Proteomes" id="UP001344658">
    <property type="component" value="Unassembled WGS sequence"/>
</dbReference>
<proteinExistence type="inferred from homology"/>
<dbReference type="Gene3D" id="3.40.50.1820">
    <property type="entry name" value="alpha/beta hydrolase"/>
    <property type="match status" value="1"/>
</dbReference>
<dbReference type="Pfam" id="PF06441">
    <property type="entry name" value="EHN"/>
    <property type="match status" value="1"/>
</dbReference>
<sequence>MRPFRISIPDEDLEDLRRRLAGARWPSEVPGAGWTRGVPVDYLKDLAEYWRTGYDWRAAEAALNRHPQFVTEIDGANVHFLHVRSPEPDALPLILTHGWPGSVAEYVDVIDRLTDPRSHGGDPADAFHLVIPSPPGFGFSGPAPEAGWNVPRIAAAWVQLMHGLGYERYAAHGTDLGVWISLTAAAMDPEHLIGAHVSFLLTPPSGDPAELADLDDQDRARLAYLGSFEADGRAGYMHIQSTRPQTLAYGLTDSPTGQLAWIAEKFWDWTEGDSVSRDHLLTNASIYWLTASAGPSAQLYFEMADQLPTSPHPPAATPPLPVPLAIAVFAHDAALPIRKLAEPRFPNIIQWSEFEEGGHFPALEVPELFAADLRSFHRALRSGAGGAPVPAQRPAEEPSLEGARGSADR</sequence>
<comment type="caution">
    <text evidence="6">The sequence shown here is derived from an EMBL/GenBank/DDBJ whole genome shotgun (WGS) entry which is preliminary data.</text>
</comment>
<gene>
    <name evidence="6" type="ORF">V2S66_10885</name>
</gene>